<proteinExistence type="predicted"/>
<reference evidence="1 2" key="1">
    <citation type="submission" date="2019-10" db="EMBL/GenBank/DDBJ databases">
        <title>Assembly and Annotation for the nematode Trichostrongylus colubriformis.</title>
        <authorList>
            <person name="Martin J."/>
        </authorList>
    </citation>
    <scope>NUCLEOTIDE SEQUENCE [LARGE SCALE GENOMIC DNA]</scope>
    <source>
        <strain evidence="1">G859</strain>
        <tissue evidence="1">Whole worm</tissue>
    </source>
</reference>
<feature type="non-terminal residue" evidence="1">
    <location>
        <position position="1"/>
    </location>
</feature>
<keyword evidence="2" id="KW-1185">Reference proteome</keyword>
<dbReference type="EMBL" id="WIXE01012984">
    <property type="protein sequence ID" value="KAK5975489.1"/>
    <property type="molecule type" value="Genomic_DNA"/>
</dbReference>
<name>A0AAN8FFS5_TRICO</name>
<organism evidence="1 2">
    <name type="scientific">Trichostrongylus colubriformis</name>
    <name type="common">Black scour worm</name>
    <dbReference type="NCBI Taxonomy" id="6319"/>
    <lineage>
        <taxon>Eukaryota</taxon>
        <taxon>Metazoa</taxon>
        <taxon>Ecdysozoa</taxon>
        <taxon>Nematoda</taxon>
        <taxon>Chromadorea</taxon>
        <taxon>Rhabditida</taxon>
        <taxon>Rhabditina</taxon>
        <taxon>Rhabditomorpha</taxon>
        <taxon>Strongyloidea</taxon>
        <taxon>Trichostrongylidae</taxon>
        <taxon>Trichostrongylus</taxon>
    </lineage>
</organism>
<comment type="caution">
    <text evidence="1">The sequence shown here is derived from an EMBL/GenBank/DDBJ whole genome shotgun (WGS) entry which is preliminary data.</text>
</comment>
<gene>
    <name evidence="1" type="ORF">GCK32_014554</name>
</gene>
<sequence length="118" mass="13786">VLGKPLPQLSFDEAYFCYKGAVLVDGDKCRKEFRRLRDEPIRERAPIRLDRLIALNYSKNTHHHTHHRIHHHLPYRPCNRIFIFLDSVHLAHSSTPGWKNANCALLVIINLMQVETLA</sequence>
<dbReference type="Proteomes" id="UP001331761">
    <property type="component" value="Unassembled WGS sequence"/>
</dbReference>
<evidence type="ECO:0000313" key="2">
    <source>
        <dbReference type="Proteomes" id="UP001331761"/>
    </source>
</evidence>
<protein>
    <submittedName>
        <fullName evidence="1">Uncharacterized protein</fullName>
    </submittedName>
</protein>
<evidence type="ECO:0000313" key="1">
    <source>
        <dbReference type="EMBL" id="KAK5975489.1"/>
    </source>
</evidence>
<accession>A0AAN8FFS5</accession>
<dbReference type="AlphaFoldDB" id="A0AAN8FFS5"/>